<organism evidence="3 4">
    <name type="scientific">Anaerovibrio slackiae</name>
    <dbReference type="NCBI Taxonomy" id="2652309"/>
    <lineage>
        <taxon>Bacteria</taxon>
        <taxon>Bacillati</taxon>
        <taxon>Bacillota</taxon>
        <taxon>Negativicutes</taxon>
        <taxon>Selenomonadales</taxon>
        <taxon>Selenomonadaceae</taxon>
        <taxon>Anaerovibrio</taxon>
    </lineage>
</organism>
<dbReference type="Gene3D" id="1.10.287.510">
    <property type="entry name" value="Helix hairpin bin"/>
    <property type="match status" value="1"/>
</dbReference>
<reference evidence="3 4" key="1">
    <citation type="submission" date="2019-08" db="EMBL/GenBank/DDBJ databases">
        <title>In-depth cultivation of the pig gut microbiome towards novel bacterial diversity and tailored functional studies.</title>
        <authorList>
            <person name="Wylensek D."/>
            <person name="Hitch T.C.A."/>
            <person name="Clavel T."/>
        </authorList>
    </citation>
    <scope>NUCLEOTIDE SEQUENCE [LARGE SCALE GENOMIC DNA]</scope>
    <source>
        <strain evidence="3 4">WCA-693-APC-5D-A</strain>
    </source>
</reference>
<feature type="coiled-coil region" evidence="1">
    <location>
        <begin position="354"/>
        <end position="420"/>
    </location>
</feature>
<dbReference type="InterPro" id="IPR041685">
    <property type="entry name" value="AAA_GajA/Old/RecF-like"/>
</dbReference>
<feature type="domain" description="Endonuclease GajA/Old nuclease/RecF-like AAA" evidence="2">
    <location>
        <begin position="1"/>
        <end position="218"/>
    </location>
</feature>
<comment type="caution">
    <text evidence="3">The sequence shown here is derived from an EMBL/GenBank/DDBJ whole genome shotgun (WGS) entry which is preliminary data.</text>
</comment>
<keyword evidence="1" id="KW-0175">Coiled coil</keyword>
<protein>
    <recommendedName>
        <fullName evidence="2">Endonuclease GajA/Old nuclease/RecF-like AAA domain-containing protein</fullName>
    </recommendedName>
</protein>
<dbReference type="GO" id="GO:0006302">
    <property type="term" value="P:double-strand break repair"/>
    <property type="evidence" value="ECO:0007669"/>
    <property type="project" value="TreeGrafter"/>
</dbReference>
<keyword evidence="4" id="KW-1185">Reference proteome</keyword>
<name>A0A6I2UH38_9FIRM</name>
<dbReference type="Pfam" id="PF13175">
    <property type="entry name" value="AAA_15"/>
    <property type="match status" value="1"/>
</dbReference>
<evidence type="ECO:0000256" key="1">
    <source>
        <dbReference type="SAM" id="Coils"/>
    </source>
</evidence>
<evidence type="ECO:0000259" key="2">
    <source>
        <dbReference type="Pfam" id="PF13175"/>
    </source>
</evidence>
<dbReference type="RefSeq" id="WP_154407034.1">
    <property type="nucleotide sequence ID" value="NZ_VUNR01000013.1"/>
</dbReference>
<dbReference type="Gene3D" id="3.40.50.300">
    <property type="entry name" value="P-loop containing nucleotide triphosphate hydrolases"/>
    <property type="match status" value="1"/>
</dbReference>
<evidence type="ECO:0000313" key="4">
    <source>
        <dbReference type="Proteomes" id="UP000433181"/>
    </source>
</evidence>
<dbReference type="PANTHER" id="PTHR32182">
    <property type="entry name" value="DNA REPLICATION AND REPAIR PROTEIN RECF"/>
    <property type="match status" value="1"/>
</dbReference>
<dbReference type="SUPFAM" id="SSF52540">
    <property type="entry name" value="P-loop containing nucleoside triphosphate hydrolases"/>
    <property type="match status" value="1"/>
</dbReference>
<feature type="coiled-coil region" evidence="1">
    <location>
        <begin position="463"/>
        <end position="510"/>
    </location>
</feature>
<sequence>MKIREMKLNNFRGIKELTVNFDGKNAAIFGANGTGKTTVANAFCWLLTGKSVTGEKNFSPKTVGMKKAEHSAEAVFVSDDGANTISLKKVFKEKWKKPRGQEAVLAGHETILYVNDIKVKDSEYQEAIERLLPGIGNIEALTIAGHFTEGLSVKERRSILFQLFNGSIENLIDLPEFMELKVSLEGRSVEDFRKFSEAGRKQAQAWLDEAPASISLLESTKENIIEGNIEAVQEELHSKEDQLHKLIAAAGSSDKETEKARLKRELDDAEYQYSVKQREMEEAWSTQLRAEKLALSVISDEQVEKIRKIKSLEKQVAEQMEEQEKLRKAFRDVAGKKWDEAQAVCPTCHRPLPADEAQQMRAEFEENSASIKADIVKKGKQLTEIIKQLEAEKVEAKKEVEDLEKSIASQHEAIHKLRAKEPSKIPYNQTVEYAAKFKEYKAKLASLEGDGENSQPEDNREKIEALKQEIEKHQDYLAKLKGNANIELKIAEIKKEKKVMLKRLEGFEKAVYMADNFMDKRAKMAEEEINSHFSYIKFKLFEQQVNGGMKEVCEPLIPNADGQMVDYKSANTAAQINANLEIMEALAKAYGVSVPIFIDGAERVSKIRKMDCQTIALVVSAKDDVLRVVQE</sequence>
<dbReference type="Proteomes" id="UP000433181">
    <property type="component" value="Unassembled WGS sequence"/>
</dbReference>
<dbReference type="PANTHER" id="PTHR32182:SF0">
    <property type="entry name" value="DNA REPLICATION AND REPAIR PROTEIN RECF"/>
    <property type="match status" value="1"/>
</dbReference>
<dbReference type="AlphaFoldDB" id="A0A6I2UH38"/>
<proteinExistence type="predicted"/>
<evidence type="ECO:0000313" key="3">
    <source>
        <dbReference type="EMBL" id="MSU08870.1"/>
    </source>
</evidence>
<feature type="coiled-coil region" evidence="1">
    <location>
        <begin position="229"/>
        <end position="329"/>
    </location>
</feature>
<dbReference type="InterPro" id="IPR027417">
    <property type="entry name" value="P-loop_NTPase"/>
</dbReference>
<accession>A0A6I2UH38</accession>
<dbReference type="EMBL" id="VUNR01000013">
    <property type="protein sequence ID" value="MSU08870.1"/>
    <property type="molecule type" value="Genomic_DNA"/>
</dbReference>
<gene>
    <name evidence="3" type="ORF">FYJ84_07730</name>
</gene>
<dbReference type="GeneID" id="96778804"/>
<dbReference type="GO" id="GO:0000731">
    <property type="term" value="P:DNA synthesis involved in DNA repair"/>
    <property type="evidence" value="ECO:0007669"/>
    <property type="project" value="TreeGrafter"/>
</dbReference>